<keyword evidence="5 8" id="KW-0067">ATP-binding</keyword>
<dbReference type="SMART" id="SM00382">
    <property type="entry name" value="AAA"/>
    <property type="match status" value="1"/>
</dbReference>
<dbReference type="Gene3D" id="3.30.300.180">
    <property type="match status" value="1"/>
</dbReference>
<evidence type="ECO:0000256" key="6">
    <source>
        <dbReference type="ARBA" id="ARBA00023121"/>
    </source>
</evidence>
<feature type="domain" description="Chromosomal replication initiator DnaA C-terminal" evidence="14">
    <location>
        <begin position="446"/>
        <end position="515"/>
    </location>
</feature>
<dbReference type="InterPro" id="IPR020591">
    <property type="entry name" value="Chromosome_initiator_DnaA-like"/>
</dbReference>
<dbReference type="HOGENOM" id="CLU_026910_3_1_11"/>
<keyword evidence="3 8" id="KW-0235">DNA replication</keyword>
<dbReference type="Gene3D" id="3.40.50.300">
    <property type="entry name" value="P-loop containing nucleotide triphosphate hydrolases"/>
    <property type="match status" value="1"/>
</dbReference>
<evidence type="ECO:0000256" key="10">
    <source>
        <dbReference type="RuleBase" id="RU000577"/>
    </source>
</evidence>
<dbReference type="Pfam" id="PF00308">
    <property type="entry name" value="Bac_DnaA"/>
    <property type="match status" value="1"/>
</dbReference>
<dbReference type="NCBIfam" id="TIGR00362">
    <property type="entry name" value="DnaA"/>
    <property type="match status" value="1"/>
</dbReference>
<dbReference type="STRING" id="1229780.BN381_100166"/>
<evidence type="ECO:0000313" key="15">
    <source>
        <dbReference type="EMBL" id="CCM62279.1"/>
    </source>
</evidence>
<dbReference type="InterPro" id="IPR003593">
    <property type="entry name" value="AAA+_ATPase"/>
</dbReference>
<evidence type="ECO:0000256" key="2">
    <source>
        <dbReference type="ARBA" id="ARBA00022490"/>
    </source>
</evidence>
<feature type="binding site" evidence="8">
    <location>
        <position position="250"/>
    </location>
    <ligand>
        <name>ATP</name>
        <dbReference type="ChEBI" id="CHEBI:30616"/>
    </ligand>
</feature>
<evidence type="ECO:0000256" key="9">
    <source>
        <dbReference type="NCBIfam" id="TIGR00362"/>
    </source>
</evidence>
<dbReference type="Gene3D" id="1.10.1750.10">
    <property type="match status" value="1"/>
</dbReference>
<gene>
    <name evidence="8 15" type="primary">dnaA</name>
    <name evidence="15" type="ORF">BN381_100166</name>
</gene>
<dbReference type="SUPFAM" id="SSF52540">
    <property type="entry name" value="P-loop containing nucleoside triphosphate hydrolases"/>
    <property type="match status" value="1"/>
</dbReference>
<keyword evidence="2 8" id="KW-0963">Cytoplasm</keyword>
<comment type="subunit">
    <text evidence="8">Oligomerizes as a right-handed, spiral filament on DNA at oriC.</text>
</comment>
<dbReference type="SUPFAM" id="SSF48295">
    <property type="entry name" value="TrpR-like"/>
    <property type="match status" value="1"/>
</dbReference>
<dbReference type="CDD" id="cd06571">
    <property type="entry name" value="Bac_DnaA_C"/>
    <property type="match status" value="1"/>
</dbReference>
<dbReference type="EMBL" id="CANL01000002">
    <property type="protein sequence ID" value="CCM62279.1"/>
    <property type="molecule type" value="Genomic_DNA"/>
</dbReference>
<dbReference type="FunFam" id="3.40.50.300:FF:000668">
    <property type="entry name" value="Chromosomal replication initiator protein DnaA"/>
    <property type="match status" value="1"/>
</dbReference>
<feature type="binding site" evidence="8">
    <location>
        <position position="246"/>
    </location>
    <ligand>
        <name>ATP</name>
        <dbReference type="ChEBI" id="CHEBI:30616"/>
    </ligand>
</feature>
<sequence>MSATVILPCPKLGDVPATMPPVPHDERRQRGTGARKAPTVRPWETVHSLWTVLWTIRPEVKHHPMEDEATSVWEAVARGVTHQVSSVVWRTTFSEVRAVDYDGATLTIVAPSLVLRDRIDNRFRPLLMGVISDLGLEGVDLAVEVDPDSNLAEPLNSELSPLTTTSSSGASTGGVSVPTTSSDQALSGLHGSGAPNSVRSGGLNNRYTFASFVTGPSNRFAQAAALSVAETPARSYNPLFVYGSAGLGKTHLLQAIAHYVSENYPTYRVRYLSTEELLNEFVDAIRNNAQPDFKRRYRENDVLLVDDIQFMEGKEQLQEEFFHTFNTLYEANRQIVLSSDRPPDSIATLEDRLRSRFKMGLITDIQPPDFETRLAIVRKKSEQSEFPLPGEVLEFIVTNITNNIRELEGALNRVTAYANLTRTPVTMDSARQVLGDLSAGGGRIVTPERILEATSEFYGFSIDELKSKSRRRPLVTARQVGMYLFRELTELSYPQIAKIYGGRDHTTVIHAYEKIKALMAERPQIYQDVQTLIQQIKNGL</sequence>
<dbReference type="PANTHER" id="PTHR30050:SF2">
    <property type="entry name" value="CHROMOSOMAL REPLICATION INITIATOR PROTEIN DNAA"/>
    <property type="match status" value="1"/>
</dbReference>
<feature type="region of interest" description="Disordered" evidence="12">
    <location>
        <begin position="152"/>
        <end position="197"/>
    </location>
</feature>
<evidence type="ECO:0000256" key="12">
    <source>
        <dbReference type="SAM" id="MobiDB-lite"/>
    </source>
</evidence>
<feature type="compositionally biased region" description="Low complexity" evidence="12">
    <location>
        <begin position="159"/>
        <end position="182"/>
    </location>
</feature>
<keyword evidence="16" id="KW-1185">Reference proteome</keyword>
<dbReference type="GO" id="GO:0005524">
    <property type="term" value="F:ATP binding"/>
    <property type="evidence" value="ECO:0007669"/>
    <property type="project" value="UniProtKB-UniRule"/>
</dbReference>
<evidence type="ECO:0000256" key="7">
    <source>
        <dbReference type="ARBA" id="ARBA00023125"/>
    </source>
</evidence>
<feature type="binding site" evidence="8">
    <location>
        <position position="249"/>
    </location>
    <ligand>
        <name>ATP</name>
        <dbReference type="ChEBI" id="CHEBI:30616"/>
    </ligand>
</feature>
<dbReference type="InterPro" id="IPR001957">
    <property type="entry name" value="Chromosome_initiator_DnaA"/>
</dbReference>
<dbReference type="GO" id="GO:0005737">
    <property type="term" value="C:cytoplasm"/>
    <property type="evidence" value="ECO:0007669"/>
    <property type="project" value="UniProtKB-SubCell"/>
</dbReference>
<keyword evidence="7 8" id="KW-0238">DNA-binding</keyword>
<evidence type="ECO:0000259" key="14">
    <source>
        <dbReference type="SMART" id="SM00760"/>
    </source>
</evidence>
<dbReference type="HAMAP" id="MF_00377">
    <property type="entry name" value="DnaA_bact"/>
    <property type="match status" value="1"/>
</dbReference>
<dbReference type="FunFam" id="1.10.8.60:FF:000003">
    <property type="entry name" value="Chromosomal replication initiator protein DnaA"/>
    <property type="match status" value="1"/>
</dbReference>
<feature type="region of interest" description="Domain I, interacts with DnaA modulators" evidence="8">
    <location>
        <begin position="1"/>
        <end position="158"/>
    </location>
</feature>
<dbReference type="InterPro" id="IPR010921">
    <property type="entry name" value="Trp_repressor/repl_initiator"/>
</dbReference>
<protein>
    <recommendedName>
        <fullName evidence="8 9">Chromosomal replication initiator protein DnaA</fullName>
    </recommendedName>
</protein>
<evidence type="ECO:0000313" key="16">
    <source>
        <dbReference type="Proteomes" id="UP000018291"/>
    </source>
</evidence>
<evidence type="ECO:0000256" key="3">
    <source>
        <dbReference type="ARBA" id="ARBA00022705"/>
    </source>
</evidence>
<name>R4YW26_9ACTN</name>
<feature type="binding site" evidence="8">
    <location>
        <position position="248"/>
    </location>
    <ligand>
        <name>ATP</name>
        <dbReference type="ChEBI" id="CHEBI:30616"/>
    </ligand>
</feature>
<evidence type="ECO:0000259" key="13">
    <source>
        <dbReference type="SMART" id="SM00382"/>
    </source>
</evidence>
<dbReference type="AlphaFoldDB" id="R4YW26"/>
<dbReference type="eggNOG" id="COG0593">
    <property type="taxonomic scope" value="Bacteria"/>
</dbReference>
<dbReference type="Proteomes" id="UP000018291">
    <property type="component" value="Unassembled WGS sequence"/>
</dbReference>
<dbReference type="InterPro" id="IPR013159">
    <property type="entry name" value="DnaA_C"/>
</dbReference>
<dbReference type="InterPro" id="IPR038454">
    <property type="entry name" value="DnaA_N_sf"/>
</dbReference>
<dbReference type="GO" id="GO:0005886">
    <property type="term" value="C:plasma membrane"/>
    <property type="evidence" value="ECO:0007669"/>
    <property type="project" value="TreeGrafter"/>
</dbReference>
<dbReference type="InterPro" id="IPR027417">
    <property type="entry name" value="P-loop_NTPase"/>
</dbReference>
<reference evidence="15 16" key="1">
    <citation type="journal article" date="2013" name="ISME J.">
        <title>Metabolic model for the filamentous 'Candidatus Microthrix parvicella' based on genomic and metagenomic analyses.</title>
        <authorList>
            <person name="Jon McIlroy S."/>
            <person name="Kristiansen R."/>
            <person name="Albertsen M."/>
            <person name="Michael Karst S."/>
            <person name="Rossetti S."/>
            <person name="Lund Nielsen J."/>
            <person name="Tandoi V."/>
            <person name="James Seviour R."/>
            <person name="Nielsen P.H."/>
        </authorList>
    </citation>
    <scope>NUCLEOTIDE SEQUENCE [LARGE SCALE GENOMIC DNA]</scope>
    <source>
        <strain evidence="15 16">RN1</strain>
    </source>
</reference>
<dbReference type="Pfam" id="PF11638">
    <property type="entry name" value="DnaA_N"/>
    <property type="match status" value="1"/>
</dbReference>
<comment type="caution">
    <text evidence="15">The sequence shown here is derived from an EMBL/GenBank/DDBJ whole genome shotgun (WGS) entry which is preliminary data.</text>
</comment>
<dbReference type="InterPro" id="IPR013317">
    <property type="entry name" value="DnaA_dom"/>
</dbReference>
<dbReference type="PRINTS" id="PR00051">
    <property type="entry name" value="DNAA"/>
</dbReference>
<dbReference type="CDD" id="cd00009">
    <property type="entry name" value="AAA"/>
    <property type="match status" value="1"/>
</dbReference>
<evidence type="ECO:0000256" key="5">
    <source>
        <dbReference type="ARBA" id="ARBA00022840"/>
    </source>
</evidence>
<dbReference type="GO" id="GO:0006275">
    <property type="term" value="P:regulation of DNA replication"/>
    <property type="evidence" value="ECO:0007669"/>
    <property type="project" value="UniProtKB-UniRule"/>
</dbReference>
<organism evidence="15 16">
    <name type="scientific">Candidatus Neomicrothrix parvicella RN1</name>
    <dbReference type="NCBI Taxonomy" id="1229780"/>
    <lineage>
        <taxon>Bacteria</taxon>
        <taxon>Bacillati</taxon>
        <taxon>Actinomycetota</taxon>
        <taxon>Acidimicrobiia</taxon>
        <taxon>Acidimicrobiales</taxon>
        <taxon>Microthrixaceae</taxon>
        <taxon>Candidatus Neomicrothrix</taxon>
    </lineage>
</organism>
<comment type="caution">
    <text evidence="8">Lacks conserved residue(s) required for the propagation of feature annotation.</text>
</comment>
<comment type="domain">
    <text evidence="8">Domain I is involved in oligomerization and binding regulators, domain II is flexibile and of varying length in different bacteria, domain III forms the AAA+ region, while domain IV binds dsDNA.</text>
</comment>
<evidence type="ECO:0000256" key="4">
    <source>
        <dbReference type="ARBA" id="ARBA00022741"/>
    </source>
</evidence>
<evidence type="ECO:0000256" key="11">
    <source>
        <dbReference type="RuleBase" id="RU004227"/>
    </source>
</evidence>
<evidence type="ECO:0000256" key="8">
    <source>
        <dbReference type="HAMAP-Rule" id="MF_00377"/>
    </source>
</evidence>
<dbReference type="NCBIfam" id="NF010686">
    <property type="entry name" value="PRK14086.1"/>
    <property type="match status" value="1"/>
</dbReference>
<feature type="region of interest" description="Domain IV, binds dsDNA" evidence="8">
    <location>
        <begin position="419"/>
        <end position="540"/>
    </location>
</feature>
<dbReference type="Gene3D" id="1.10.8.60">
    <property type="match status" value="1"/>
</dbReference>
<comment type="subcellular location">
    <subcellularLocation>
        <location evidence="8">Cytoplasm</location>
    </subcellularLocation>
</comment>
<feature type="region of interest" description="Disordered" evidence="12">
    <location>
        <begin position="16"/>
        <end position="38"/>
    </location>
</feature>
<accession>R4YW26</accession>
<keyword evidence="6 8" id="KW-0446">Lipid-binding</keyword>
<feature type="domain" description="AAA+ ATPase" evidence="13">
    <location>
        <begin position="235"/>
        <end position="363"/>
    </location>
</feature>
<dbReference type="GO" id="GO:0003688">
    <property type="term" value="F:DNA replication origin binding"/>
    <property type="evidence" value="ECO:0007669"/>
    <property type="project" value="UniProtKB-UniRule"/>
</dbReference>
<dbReference type="PANTHER" id="PTHR30050">
    <property type="entry name" value="CHROMOSOMAL REPLICATION INITIATOR PROTEIN DNAA"/>
    <property type="match status" value="1"/>
</dbReference>
<dbReference type="InterPro" id="IPR024633">
    <property type="entry name" value="DnaA_N_dom"/>
</dbReference>
<comment type="similarity">
    <text evidence="1 8 11">Belongs to the DnaA family.</text>
</comment>
<evidence type="ECO:0000256" key="1">
    <source>
        <dbReference type="ARBA" id="ARBA00006583"/>
    </source>
</evidence>
<dbReference type="GO" id="GO:0008289">
    <property type="term" value="F:lipid binding"/>
    <property type="evidence" value="ECO:0007669"/>
    <property type="project" value="UniProtKB-KW"/>
</dbReference>
<dbReference type="SMART" id="SM00760">
    <property type="entry name" value="Bac_DnaA_C"/>
    <property type="match status" value="1"/>
</dbReference>
<comment type="function">
    <text evidence="8 10">Plays an essential role in the initiation and regulation of chromosomal replication. ATP-DnaA binds to the origin of replication (oriC) to initiate formation of the DNA replication initiation complex once per cell cycle. Binds the DnaA box (a 9 base pair repeat at the origin) and separates the double-stranded (ds)DNA. Forms a right-handed helical filament on oriC DNA; dsDNA binds to the exterior of the filament while single-stranded (ss)DNA is stabiized in the filament's interior. The ATP-DnaA-oriC complex binds and stabilizes one strand of the AT-rich DNA unwinding element (DUE), permitting loading of DNA polymerase. After initiation quickly degrades to an ADP-DnaA complex that is not apt for DNA replication. Binds acidic phospholipids.</text>
</comment>
<proteinExistence type="inferred from homology"/>
<dbReference type="Pfam" id="PF08299">
    <property type="entry name" value="Bac_DnaA_C"/>
    <property type="match status" value="1"/>
</dbReference>
<dbReference type="GO" id="GO:0006270">
    <property type="term" value="P:DNA replication initiation"/>
    <property type="evidence" value="ECO:0007669"/>
    <property type="project" value="UniProtKB-UniRule"/>
</dbReference>
<feature type="region of interest" description="Domain III, AAA+ region" evidence="8">
    <location>
        <begin position="202"/>
        <end position="418"/>
    </location>
</feature>
<keyword evidence="4 8" id="KW-0547">Nucleotide-binding</keyword>